<dbReference type="GO" id="GO:0004739">
    <property type="term" value="F:pyruvate dehydrogenase (acetyl-transferring) activity"/>
    <property type="evidence" value="ECO:0007669"/>
    <property type="project" value="UniProtKB-EC"/>
</dbReference>
<protein>
    <recommendedName>
        <fullName evidence="3">pyruvate dehydrogenase (acetyl-transferring)</fullName>
        <ecNumber evidence="3">1.2.4.1</ecNumber>
    </recommendedName>
</protein>
<feature type="domain" description="Dehydrogenase E1 component" evidence="8">
    <location>
        <begin position="379"/>
        <end position="674"/>
    </location>
</feature>
<dbReference type="SUPFAM" id="SSF69572">
    <property type="entry name" value="Activating enzymes of the ubiquitin-like proteins"/>
    <property type="match status" value="1"/>
</dbReference>
<keyword evidence="5" id="KW-0786">Thiamine pyrophosphate</keyword>
<evidence type="ECO:0000256" key="1">
    <source>
        <dbReference type="ARBA" id="ARBA00001964"/>
    </source>
</evidence>
<dbReference type="EC" id="1.2.4.1" evidence="3"/>
<dbReference type="InterPro" id="IPR050642">
    <property type="entry name" value="PDH_E1_Alpha_Subunit"/>
</dbReference>
<comment type="subunit">
    <text evidence="2">Tetramer of 2 alpha and 2 beta subunits.</text>
</comment>
<dbReference type="InterPro" id="IPR000594">
    <property type="entry name" value="ThiF_NAD_FAD-bd"/>
</dbReference>
<dbReference type="CDD" id="cd02000">
    <property type="entry name" value="TPP_E1_PDC_ADC_BCADC"/>
    <property type="match status" value="1"/>
</dbReference>
<evidence type="ECO:0000256" key="6">
    <source>
        <dbReference type="ARBA" id="ARBA00025211"/>
    </source>
</evidence>
<dbReference type="Pfam" id="PF00899">
    <property type="entry name" value="ThiF"/>
    <property type="match status" value="1"/>
</dbReference>
<dbReference type="InterPro" id="IPR035985">
    <property type="entry name" value="Ubiquitin-activating_enz"/>
</dbReference>
<dbReference type="Pfam" id="PF00676">
    <property type="entry name" value="E1_dh"/>
    <property type="match status" value="1"/>
</dbReference>
<comment type="caution">
    <text evidence="10">The sequence shown here is derived from an EMBL/GenBank/DDBJ whole genome shotgun (WGS) entry which is preliminary data.</text>
</comment>
<dbReference type="GO" id="GO:0008641">
    <property type="term" value="F:ubiquitin-like modifier activating enzyme activity"/>
    <property type="evidence" value="ECO:0007669"/>
    <property type="project" value="InterPro"/>
</dbReference>
<evidence type="ECO:0000259" key="8">
    <source>
        <dbReference type="Pfam" id="PF00676"/>
    </source>
</evidence>
<dbReference type="Gene3D" id="3.40.50.720">
    <property type="entry name" value="NAD(P)-binding Rossmann-like Domain"/>
    <property type="match status" value="1"/>
</dbReference>
<dbReference type="FunFam" id="3.40.50.970:FF:000013">
    <property type="entry name" value="Pyruvate dehydrogenase E1 component subunit alpha"/>
    <property type="match status" value="1"/>
</dbReference>
<reference evidence="10 11" key="1">
    <citation type="journal article" date="2024" name="Nat. Commun.">
        <title>Phylogenomics reveals the evolutionary origins of lichenization in chlorophyte algae.</title>
        <authorList>
            <person name="Puginier C."/>
            <person name="Libourel C."/>
            <person name="Otte J."/>
            <person name="Skaloud P."/>
            <person name="Haon M."/>
            <person name="Grisel S."/>
            <person name="Petersen M."/>
            <person name="Berrin J.G."/>
            <person name="Delaux P.M."/>
            <person name="Dal Grande F."/>
            <person name="Keller J."/>
        </authorList>
    </citation>
    <scope>NUCLEOTIDE SEQUENCE [LARGE SCALE GENOMIC DNA]</scope>
    <source>
        <strain evidence="10 11">SAG 245.80</strain>
    </source>
</reference>
<dbReference type="Gene3D" id="3.40.50.970">
    <property type="match status" value="1"/>
</dbReference>
<gene>
    <name evidence="10" type="ORF">WJX81_000917</name>
</gene>
<evidence type="ECO:0000256" key="7">
    <source>
        <dbReference type="ARBA" id="ARBA00051231"/>
    </source>
</evidence>
<evidence type="ECO:0000256" key="4">
    <source>
        <dbReference type="ARBA" id="ARBA00023002"/>
    </source>
</evidence>
<dbReference type="Proteomes" id="UP001445335">
    <property type="component" value="Unassembled WGS sequence"/>
</dbReference>
<comment type="catalytic activity">
    <reaction evidence="7">
        <text>N(6)-[(R)-lipoyl]-L-lysyl-[protein] + pyruvate + H(+) = N(6)-[(R)-S(8)-acetyldihydrolipoyl]-L-lysyl-[protein] + CO2</text>
        <dbReference type="Rhea" id="RHEA:19189"/>
        <dbReference type="Rhea" id="RHEA-COMP:10474"/>
        <dbReference type="Rhea" id="RHEA-COMP:10478"/>
        <dbReference type="ChEBI" id="CHEBI:15361"/>
        <dbReference type="ChEBI" id="CHEBI:15378"/>
        <dbReference type="ChEBI" id="CHEBI:16526"/>
        <dbReference type="ChEBI" id="CHEBI:83099"/>
        <dbReference type="ChEBI" id="CHEBI:83111"/>
        <dbReference type="EC" id="1.2.4.1"/>
    </reaction>
</comment>
<evidence type="ECO:0000313" key="10">
    <source>
        <dbReference type="EMBL" id="KAK9825166.1"/>
    </source>
</evidence>
<dbReference type="PANTHER" id="PTHR11516">
    <property type="entry name" value="PYRUVATE DEHYDROGENASE E1 COMPONENT, ALPHA SUBUNIT BACTERIAL AND ORGANELLAR"/>
    <property type="match status" value="1"/>
</dbReference>
<evidence type="ECO:0000259" key="9">
    <source>
        <dbReference type="Pfam" id="PF00899"/>
    </source>
</evidence>
<feature type="domain" description="THIF-type NAD/FAD binding fold" evidence="9">
    <location>
        <begin position="13"/>
        <end position="312"/>
    </location>
</feature>
<dbReference type="GO" id="GO:0006086">
    <property type="term" value="P:pyruvate decarboxylation to acetyl-CoA"/>
    <property type="evidence" value="ECO:0007669"/>
    <property type="project" value="TreeGrafter"/>
</dbReference>
<dbReference type="SUPFAM" id="SSF52518">
    <property type="entry name" value="Thiamin diphosphate-binding fold (THDP-binding)"/>
    <property type="match status" value="1"/>
</dbReference>
<keyword evidence="4" id="KW-0560">Oxidoreductase</keyword>
<keyword evidence="11" id="KW-1185">Reference proteome</keyword>
<comment type="function">
    <text evidence="6">The pyruvate dehydrogenase complex catalyzes the overall conversion of pyruvate to acetyl-CoA and CO(2). It contains multiple copies of three enzymatic components: pyruvate dehydrogenase (E1), dihydrolipoamide acetyltransferase (E2) and lipoamide dehydrogenase (E3).</text>
</comment>
<evidence type="ECO:0000256" key="2">
    <source>
        <dbReference type="ARBA" id="ARBA00011130"/>
    </source>
</evidence>
<sequence length="704" mass="76106">MAPDLTKQEAAVYDRQLRVWGVEVQKRLTAARILVVGCTSGVAAEVAKNIVLAGVGSLTLVDDTPSSAGAPYNFLVPADADPAQSVAEASAATLREMNPLVRVGARPGLGLGPNREPDAALLDSVDVAVLTGESAVPAMAWDAACRSAGVAFYAAATHGSASHFFADLREHTFTPTDQESIERLGAGAEASASFPPLEAALFRSWKGLHPRRTHWLFFVLRICADFERAHGRPPAMPDLPALAELGAALAREHGMAASIIDGALLQEYVALADQELPPVNAVVGGVLANEVLKAVSRRGEPVNNFFFFCLTNGAGTRRLAACGARLCKLMRPFSAQPEPEQAPGDEVTVKVNDYKAHNLEPPGTEVATSKAELHAFFKNMYRMRRVEITADLLYKQKLARGFLHLADGQEAVPAGMEAALTFQDSIIQSYRDHLTFIGRGGTPQELFAELLGKKEGAAKGLGGSMHLYKREHNFFGGIGIVGEQVPLGAGLGFKHKYKNDGHVAVAIYGDGCQNQGQLFEAFNMAALWSLPVIFVCENNHFGMGTADSRASKSIQYYTRGDYIPGLWVDGMDVLAVKNATAFAKDFALKNGPIVLEMDTYRYHGHSISDPGSTYRTRDEIAGVRRARDPIEHVRTLLLEHNFAEAKELKQIERDVKKEIDEALEAAKKGSEPPIEDLWNNIYVAGLGARLRPIEIGRPPIVLPA</sequence>
<dbReference type="AlphaFoldDB" id="A0AAW1QUL7"/>
<evidence type="ECO:0000313" key="11">
    <source>
        <dbReference type="Proteomes" id="UP001445335"/>
    </source>
</evidence>
<comment type="cofactor">
    <cofactor evidence="1">
        <name>thiamine diphosphate</name>
        <dbReference type="ChEBI" id="CHEBI:58937"/>
    </cofactor>
</comment>
<evidence type="ECO:0000256" key="5">
    <source>
        <dbReference type="ARBA" id="ARBA00023052"/>
    </source>
</evidence>
<dbReference type="PANTHER" id="PTHR11516:SF60">
    <property type="entry name" value="PYRUVATE DEHYDROGENASE E1 COMPONENT SUBUNIT ALPHA"/>
    <property type="match status" value="1"/>
</dbReference>
<organism evidence="10 11">
    <name type="scientific">Elliptochloris bilobata</name>
    <dbReference type="NCBI Taxonomy" id="381761"/>
    <lineage>
        <taxon>Eukaryota</taxon>
        <taxon>Viridiplantae</taxon>
        <taxon>Chlorophyta</taxon>
        <taxon>core chlorophytes</taxon>
        <taxon>Trebouxiophyceae</taxon>
        <taxon>Trebouxiophyceae incertae sedis</taxon>
        <taxon>Elliptochloris clade</taxon>
        <taxon>Elliptochloris</taxon>
    </lineage>
</organism>
<name>A0AAW1QUL7_9CHLO</name>
<dbReference type="InterPro" id="IPR029061">
    <property type="entry name" value="THDP-binding"/>
</dbReference>
<dbReference type="EMBL" id="JALJOU010000076">
    <property type="protein sequence ID" value="KAK9825166.1"/>
    <property type="molecule type" value="Genomic_DNA"/>
</dbReference>
<evidence type="ECO:0000256" key="3">
    <source>
        <dbReference type="ARBA" id="ARBA00012281"/>
    </source>
</evidence>
<dbReference type="InterPro" id="IPR001017">
    <property type="entry name" value="DH_E1"/>
</dbReference>
<proteinExistence type="predicted"/>
<accession>A0AAW1QUL7</accession>